<organism evidence="3">
    <name type="scientific">viral metagenome</name>
    <dbReference type="NCBI Taxonomy" id="1070528"/>
    <lineage>
        <taxon>unclassified sequences</taxon>
        <taxon>metagenomes</taxon>
        <taxon>organismal metagenomes</taxon>
    </lineage>
</organism>
<dbReference type="InterPro" id="IPR008271">
    <property type="entry name" value="Ser/Thr_kinase_AS"/>
</dbReference>
<evidence type="ECO:0000256" key="1">
    <source>
        <dbReference type="SAM" id="MobiDB-lite"/>
    </source>
</evidence>
<feature type="region of interest" description="Disordered" evidence="1">
    <location>
        <begin position="430"/>
        <end position="478"/>
    </location>
</feature>
<dbReference type="EMBL" id="MN740004">
    <property type="protein sequence ID" value="QHT82936.1"/>
    <property type="molecule type" value="Genomic_DNA"/>
</dbReference>
<dbReference type="InterPro" id="IPR000719">
    <property type="entry name" value="Prot_kinase_dom"/>
</dbReference>
<dbReference type="PROSITE" id="PS00108">
    <property type="entry name" value="PROTEIN_KINASE_ST"/>
    <property type="match status" value="1"/>
</dbReference>
<name>A0A6C0HS19_9ZZZZ</name>
<evidence type="ECO:0000259" key="2">
    <source>
        <dbReference type="PROSITE" id="PS50011"/>
    </source>
</evidence>
<dbReference type="GO" id="GO:0005524">
    <property type="term" value="F:ATP binding"/>
    <property type="evidence" value="ECO:0007669"/>
    <property type="project" value="InterPro"/>
</dbReference>
<dbReference type="InterPro" id="IPR011009">
    <property type="entry name" value="Kinase-like_dom_sf"/>
</dbReference>
<proteinExistence type="predicted"/>
<dbReference type="AlphaFoldDB" id="A0A6C0HS19"/>
<accession>A0A6C0HS19</accession>
<dbReference type="SUPFAM" id="SSF56112">
    <property type="entry name" value="Protein kinase-like (PK-like)"/>
    <property type="match status" value="1"/>
</dbReference>
<sequence length="478" mass="55733">MKNDTNYTTTTMTNSARITNSSTFKGGKVIASGGFGCVFKPAIKCKGQKRNEKDVTKLMKIKYAKSEYKGIQKYKEMLDRIPNYSDYFLVDGFSLCEPDKLDEEDLRKFDKKCSALKKMKITSSNVNSNLDKLRSLNMPYGGIDVGDYIETTRMDYKKLSKMNISLIELLKNGILPMNENGIYHCDIKDSNILVQESPLREGEVKTRLIDWGLSTEFKERNSIPKPLTKRPLQFNVPFSVVIFNDTFTKMHGEFLKKHKSPTYFETREFVINYVVTWINDRGPGHLKSLNNIFKAFFERGLINIEKQFKEDLIEFEYTFYFIFEYISYVIFKFTRGGKFDKMEYFSQVFLKNLDIWGFTMTYLPILEYLENYYDDLCECELEIIDKIKNAVLYVIECSYIPIDVDKLANKLEELNPLFLKAERNSTVKFEERETTFTTHPQKSSKSSSKKKSSSTKKTRKTSRSSSRSSSKKTRRNTV</sequence>
<protein>
    <recommendedName>
        <fullName evidence="2">Protein kinase domain-containing protein</fullName>
    </recommendedName>
</protein>
<dbReference type="PROSITE" id="PS50011">
    <property type="entry name" value="PROTEIN_KINASE_DOM"/>
    <property type="match status" value="1"/>
</dbReference>
<dbReference type="GO" id="GO:0004672">
    <property type="term" value="F:protein kinase activity"/>
    <property type="evidence" value="ECO:0007669"/>
    <property type="project" value="InterPro"/>
</dbReference>
<dbReference type="Gene3D" id="1.10.510.10">
    <property type="entry name" value="Transferase(Phosphotransferase) domain 1"/>
    <property type="match status" value="1"/>
</dbReference>
<feature type="compositionally biased region" description="Basic residues" evidence="1">
    <location>
        <begin position="447"/>
        <end position="462"/>
    </location>
</feature>
<reference evidence="3" key="1">
    <citation type="journal article" date="2020" name="Nature">
        <title>Giant virus diversity and host interactions through global metagenomics.</title>
        <authorList>
            <person name="Schulz F."/>
            <person name="Roux S."/>
            <person name="Paez-Espino D."/>
            <person name="Jungbluth S."/>
            <person name="Walsh D.A."/>
            <person name="Denef V.J."/>
            <person name="McMahon K.D."/>
            <person name="Konstantinidis K.T."/>
            <person name="Eloe-Fadrosh E.A."/>
            <person name="Kyrpides N.C."/>
            <person name="Woyke T."/>
        </authorList>
    </citation>
    <scope>NUCLEOTIDE SEQUENCE</scope>
    <source>
        <strain evidence="3">GVMAG-M-3300023184-165</strain>
    </source>
</reference>
<feature type="domain" description="Protein kinase" evidence="2">
    <location>
        <begin position="24"/>
        <end position="442"/>
    </location>
</feature>
<feature type="compositionally biased region" description="Basic residues" evidence="1">
    <location>
        <begin position="469"/>
        <end position="478"/>
    </location>
</feature>
<evidence type="ECO:0000313" key="3">
    <source>
        <dbReference type="EMBL" id="QHT82936.1"/>
    </source>
</evidence>